<name>A0A821SQR5_9BILA</name>
<organism evidence="2 3">
    <name type="scientific">Rotaria socialis</name>
    <dbReference type="NCBI Taxonomy" id="392032"/>
    <lineage>
        <taxon>Eukaryota</taxon>
        <taxon>Metazoa</taxon>
        <taxon>Spiralia</taxon>
        <taxon>Gnathifera</taxon>
        <taxon>Rotifera</taxon>
        <taxon>Eurotatoria</taxon>
        <taxon>Bdelloidea</taxon>
        <taxon>Philodinida</taxon>
        <taxon>Philodinidae</taxon>
        <taxon>Rotaria</taxon>
    </lineage>
</organism>
<proteinExistence type="predicted"/>
<comment type="caution">
    <text evidence="2">The sequence shown here is derived from an EMBL/GenBank/DDBJ whole genome shotgun (WGS) entry which is preliminary data.</text>
</comment>
<sequence length="211" mass="23428">FYLGTVLFAVTGGTDTPVKKVYMIDARTGDILTSFDSNPHLIAPHDIAVSTNGREVYVGELASSPINALHKFELATRRDLPTQTFSKRIYLNDRNFRVSLIIMGFFAIPVLLAVIIGCFVRIRNLRKLRRLNLFLNDVKVSSTGSSSVLGDWMNRRKGFEKLDQCSDGENEPLDNEINDDLNINSNDEINQQPTASTSVNNGVAFKMGASL</sequence>
<evidence type="ECO:0000256" key="1">
    <source>
        <dbReference type="SAM" id="Phobius"/>
    </source>
</evidence>
<dbReference type="Proteomes" id="UP000663848">
    <property type="component" value="Unassembled WGS sequence"/>
</dbReference>
<reference evidence="2" key="1">
    <citation type="submission" date="2021-02" db="EMBL/GenBank/DDBJ databases">
        <authorList>
            <person name="Nowell W R."/>
        </authorList>
    </citation>
    <scope>NUCLEOTIDE SEQUENCE</scope>
</reference>
<feature type="transmembrane region" description="Helical" evidence="1">
    <location>
        <begin position="98"/>
        <end position="120"/>
    </location>
</feature>
<dbReference type="InterPro" id="IPR011044">
    <property type="entry name" value="Quino_amine_DH_bsu"/>
</dbReference>
<dbReference type="SUPFAM" id="SSF50969">
    <property type="entry name" value="YVTN repeat-like/Quinoprotein amine dehydrogenase"/>
    <property type="match status" value="1"/>
</dbReference>
<keyword evidence="1" id="KW-0472">Membrane</keyword>
<dbReference type="AlphaFoldDB" id="A0A821SQR5"/>
<protein>
    <submittedName>
        <fullName evidence="2">Uncharacterized protein</fullName>
    </submittedName>
</protein>
<keyword evidence="1" id="KW-1133">Transmembrane helix</keyword>
<accession>A0A821SQR5</accession>
<dbReference type="Gene3D" id="2.120.10.30">
    <property type="entry name" value="TolB, C-terminal domain"/>
    <property type="match status" value="1"/>
</dbReference>
<dbReference type="InterPro" id="IPR011042">
    <property type="entry name" value="6-blade_b-propeller_TolB-like"/>
</dbReference>
<gene>
    <name evidence="2" type="ORF">QYT958_LOCUS28111</name>
</gene>
<keyword evidence="1" id="KW-0812">Transmembrane</keyword>
<evidence type="ECO:0000313" key="2">
    <source>
        <dbReference type="EMBL" id="CAF4863663.1"/>
    </source>
</evidence>
<feature type="non-terminal residue" evidence="2">
    <location>
        <position position="1"/>
    </location>
</feature>
<dbReference type="EMBL" id="CAJOBR010007475">
    <property type="protein sequence ID" value="CAF4863663.1"/>
    <property type="molecule type" value="Genomic_DNA"/>
</dbReference>
<evidence type="ECO:0000313" key="3">
    <source>
        <dbReference type="Proteomes" id="UP000663848"/>
    </source>
</evidence>